<evidence type="ECO:0008006" key="4">
    <source>
        <dbReference type="Google" id="ProtNLM"/>
    </source>
</evidence>
<comment type="caution">
    <text evidence="2">The sequence shown here is derived from an EMBL/GenBank/DDBJ whole genome shotgun (WGS) entry which is preliminary data.</text>
</comment>
<evidence type="ECO:0000313" key="2">
    <source>
        <dbReference type="EMBL" id="OQX05870.1"/>
    </source>
</evidence>
<proteinExistence type="predicted"/>
<dbReference type="AlphaFoldDB" id="A0A1Y1QHY5"/>
<organism evidence="2 3">
    <name type="scientific">Thiothrix lacustris</name>
    <dbReference type="NCBI Taxonomy" id="525917"/>
    <lineage>
        <taxon>Bacteria</taxon>
        <taxon>Pseudomonadati</taxon>
        <taxon>Pseudomonadota</taxon>
        <taxon>Gammaproteobacteria</taxon>
        <taxon>Thiotrichales</taxon>
        <taxon>Thiotrichaceae</taxon>
        <taxon>Thiothrix</taxon>
    </lineage>
</organism>
<feature type="signal peptide" evidence="1">
    <location>
        <begin position="1"/>
        <end position="31"/>
    </location>
</feature>
<feature type="chain" id="PRO_5010993705" description="Adhesin" evidence="1">
    <location>
        <begin position="32"/>
        <end position="220"/>
    </location>
</feature>
<dbReference type="EMBL" id="MTEJ01000270">
    <property type="protein sequence ID" value="OQX05870.1"/>
    <property type="molecule type" value="Genomic_DNA"/>
</dbReference>
<sequence length="220" mass="22807">MSLANLMKEFSMKPALSIATLLALAGNPAFAADGINIIVNHISTTQIQAYSAGALQFNNIAVAEGLQDGSSATITVDQATLNQTQTRSDGAYQAGSIGWVSNLQGNANVEVNAHHVAINQTQTDAPTSEQTADVGRVDWVDGASIGINVSDIDITQKQTGLSGGRQLVQVGAVIGDVSNPVHANTNIAVMGKSIVQEQTASNNATQTVRMGVLTNGAYYP</sequence>
<name>A0A1Y1QHY5_9GAMM</name>
<evidence type="ECO:0000313" key="3">
    <source>
        <dbReference type="Proteomes" id="UP000192491"/>
    </source>
</evidence>
<dbReference type="Proteomes" id="UP000192491">
    <property type="component" value="Unassembled WGS sequence"/>
</dbReference>
<reference evidence="2 3" key="1">
    <citation type="submission" date="2017-01" db="EMBL/GenBank/DDBJ databases">
        <title>Novel large sulfur bacteria in the metagenomes of groundwater-fed chemosynthetic microbial mats in the Lake Huron basin.</title>
        <authorList>
            <person name="Sharrar A.M."/>
            <person name="Flood B.E."/>
            <person name="Bailey J.V."/>
            <person name="Jones D.S."/>
            <person name="Biddanda B."/>
            <person name="Ruberg S.A."/>
            <person name="Marcus D.N."/>
            <person name="Dick G.J."/>
        </authorList>
    </citation>
    <scope>NUCLEOTIDE SEQUENCE [LARGE SCALE GENOMIC DNA]</scope>
    <source>
        <strain evidence="2">A8</strain>
    </source>
</reference>
<keyword evidence="1" id="KW-0732">Signal</keyword>
<evidence type="ECO:0000256" key="1">
    <source>
        <dbReference type="SAM" id="SignalP"/>
    </source>
</evidence>
<gene>
    <name evidence="2" type="ORF">BWK73_32435</name>
</gene>
<accession>A0A1Y1QHY5</accession>
<protein>
    <recommendedName>
        <fullName evidence="4">Adhesin</fullName>
    </recommendedName>
</protein>